<dbReference type="STRING" id="320771.Cflav_PD1044"/>
<proteinExistence type="predicted"/>
<evidence type="ECO:0000313" key="1">
    <source>
        <dbReference type="EMBL" id="EEF58316.1"/>
    </source>
</evidence>
<name>B9XPH6_PEDPL</name>
<accession>B9XPH6</accession>
<keyword evidence="2" id="KW-1185">Reference proteome</keyword>
<dbReference type="EMBL" id="ABOX02000046">
    <property type="protein sequence ID" value="EEF58316.1"/>
    <property type="molecule type" value="Genomic_DNA"/>
</dbReference>
<protein>
    <submittedName>
        <fullName evidence="1">Uncharacterized protein</fullName>
    </submittedName>
</protein>
<organism evidence="1 2">
    <name type="scientific">Pedosphaera parvula (strain Ellin514)</name>
    <dbReference type="NCBI Taxonomy" id="320771"/>
    <lineage>
        <taxon>Bacteria</taxon>
        <taxon>Pseudomonadati</taxon>
        <taxon>Verrucomicrobiota</taxon>
        <taxon>Pedosphaerae</taxon>
        <taxon>Pedosphaerales</taxon>
        <taxon>Pedosphaeraceae</taxon>
        <taxon>Pedosphaera</taxon>
    </lineage>
</organism>
<dbReference type="AlphaFoldDB" id="B9XPH6"/>
<evidence type="ECO:0000313" key="2">
    <source>
        <dbReference type="Proteomes" id="UP000003688"/>
    </source>
</evidence>
<reference evidence="1 2" key="1">
    <citation type="journal article" date="2011" name="J. Bacteriol.">
        <title>Genome sequence of 'Pedosphaera parvula' Ellin514, an aerobic Verrucomicrobial isolate from pasture soil.</title>
        <authorList>
            <person name="Kant R."/>
            <person name="van Passel M.W."/>
            <person name="Sangwan P."/>
            <person name="Palva A."/>
            <person name="Lucas S."/>
            <person name="Copeland A."/>
            <person name="Lapidus A."/>
            <person name="Glavina Del Rio T."/>
            <person name="Dalin E."/>
            <person name="Tice H."/>
            <person name="Bruce D."/>
            <person name="Goodwin L."/>
            <person name="Pitluck S."/>
            <person name="Chertkov O."/>
            <person name="Larimer F.W."/>
            <person name="Land M.L."/>
            <person name="Hauser L."/>
            <person name="Brettin T.S."/>
            <person name="Detter J.C."/>
            <person name="Han S."/>
            <person name="de Vos W.M."/>
            <person name="Janssen P.H."/>
            <person name="Smidt H."/>
        </authorList>
    </citation>
    <scope>NUCLEOTIDE SEQUENCE [LARGE SCALE GENOMIC DNA]</scope>
    <source>
        <strain evidence="1 2">Ellin514</strain>
    </source>
</reference>
<dbReference type="Proteomes" id="UP000003688">
    <property type="component" value="Unassembled WGS sequence"/>
</dbReference>
<gene>
    <name evidence="1" type="ORF">Cflav_PD1044</name>
</gene>
<sequence length="35" mass="4149">MKYYGYADGSVRLHQEPENNFEEYEKQHVIASSTQ</sequence>
<comment type="caution">
    <text evidence="1">The sequence shown here is derived from an EMBL/GenBank/DDBJ whole genome shotgun (WGS) entry which is preliminary data.</text>
</comment>